<organism evidence="2 3">
    <name type="scientific">Paraglaciecola chathamensis</name>
    <dbReference type="NCBI Taxonomy" id="368405"/>
    <lineage>
        <taxon>Bacteria</taxon>
        <taxon>Pseudomonadati</taxon>
        <taxon>Pseudomonadota</taxon>
        <taxon>Gammaproteobacteria</taxon>
        <taxon>Alteromonadales</taxon>
        <taxon>Alteromonadaceae</taxon>
        <taxon>Paraglaciecola</taxon>
    </lineage>
</organism>
<proteinExistence type="predicted"/>
<accession>A0ABS0WAD3</accession>
<evidence type="ECO:0000313" key="2">
    <source>
        <dbReference type="EMBL" id="MBJ2135247.1"/>
    </source>
</evidence>
<evidence type="ECO:0000259" key="1">
    <source>
        <dbReference type="Pfam" id="PF04986"/>
    </source>
</evidence>
<reference evidence="2 3" key="1">
    <citation type="submission" date="2020-12" db="EMBL/GenBank/DDBJ databases">
        <title>Draft genome sequences of nine environmental bacterial isolates colonizing plastic.</title>
        <authorList>
            <person name="Borre I."/>
            <person name="Sonnenschein E.C."/>
        </authorList>
    </citation>
    <scope>NUCLEOTIDE SEQUENCE [LARGE SCALE GENOMIC DNA]</scope>
    <source>
        <strain evidence="2 3">IB30</strain>
    </source>
</reference>
<feature type="domain" description="Transposase IS801/IS1294" evidence="1">
    <location>
        <begin position="3"/>
        <end position="43"/>
    </location>
</feature>
<sequence>MARGHRSAHMFFGPLVFVTKLATLVPQRRLNLTRSHGVFAHNSRVRDVCEFEC</sequence>
<dbReference type="InterPro" id="IPR007069">
    <property type="entry name" value="Transposase_32"/>
</dbReference>
<dbReference type="Proteomes" id="UP000649232">
    <property type="component" value="Unassembled WGS sequence"/>
</dbReference>
<protein>
    <submittedName>
        <fullName evidence="2">Transposase</fullName>
    </submittedName>
</protein>
<evidence type="ECO:0000313" key="3">
    <source>
        <dbReference type="Proteomes" id="UP000649232"/>
    </source>
</evidence>
<name>A0ABS0WAD3_9ALTE</name>
<dbReference type="Pfam" id="PF04986">
    <property type="entry name" value="Y2_Tnp"/>
    <property type="match status" value="1"/>
</dbReference>
<comment type="caution">
    <text evidence="2">The sequence shown here is derived from an EMBL/GenBank/DDBJ whole genome shotgun (WGS) entry which is preliminary data.</text>
</comment>
<dbReference type="EMBL" id="JAEILT010000002">
    <property type="protein sequence ID" value="MBJ2135247.1"/>
    <property type="molecule type" value="Genomic_DNA"/>
</dbReference>
<gene>
    <name evidence="2" type="ORF">JEU11_02145</name>
</gene>